<evidence type="ECO:0000313" key="5">
    <source>
        <dbReference type="Proteomes" id="UP000012128"/>
    </source>
</evidence>
<dbReference type="PROSITE" id="PS50088">
    <property type="entry name" value="ANK_REPEAT"/>
    <property type="match status" value="2"/>
</dbReference>
<keyword evidence="2 3" id="KW-0040">ANK repeat</keyword>
<proteinExistence type="predicted"/>
<evidence type="ECO:0000256" key="3">
    <source>
        <dbReference type="PROSITE-ProRule" id="PRU00023"/>
    </source>
</evidence>
<dbReference type="PRINTS" id="PR01415">
    <property type="entry name" value="ANKYRIN"/>
</dbReference>
<dbReference type="SMART" id="SM00248">
    <property type="entry name" value="ANK"/>
    <property type="match status" value="2"/>
</dbReference>
<dbReference type="EMBL" id="AFLW02000058">
    <property type="protein sequence ID" value="EMM83551.1"/>
    <property type="molecule type" value="Genomic_DNA"/>
</dbReference>
<evidence type="ECO:0000313" key="4">
    <source>
        <dbReference type="EMBL" id="EMM83551.1"/>
    </source>
</evidence>
<organism evidence="4 5">
    <name type="scientific">Leptospira interrogans str. 2006001854</name>
    <dbReference type="NCBI Taxonomy" id="1001590"/>
    <lineage>
        <taxon>Bacteria</taxon>
        <taxon>Pseudomonadati</taxon>
        <taxon>Spirochaetota</taxon>
        <taxon>Spirochaetia</taxon>
        <taxon>Leptospirales</taxon>
        <taxon>Leptospiraceae</taxon>
        <taxon>Leptospira</taxon>
    </lineage>
</organism>
<feature type="repeat" description="ANK" evidence="3">
    <location>
        <begin position="65"/>
        <end position="97"/>
    </location>
</feature>
<keyword evidence="1" id="KW-0677">Repeat</keyword>
<evidence type="ECO:0000256" key="2">
    <source>
        <dbReference type="ARBA" id="ARBA00023043"/>
    </source>
</evidence>
<dbReference type="PROSITE" id="PS50297">
    <property type="entry name" value="ANK_REP_REGION"/>
    <property type="match status" value="2"/>
</dbReference>
<dbReference type="Pfam" id="PF12796">
    <property type="entry name" value="Ank_2"/>
    <property type="match status" value="1"/>
</dbReference>
<accession>M6GXC7</accession>
<dbReference type="InterPro" id="IPR002110">
    <property type="entry name" value="Ankyrin_rpt"/>
</dbReference>
<reference evidence="4 5" key="1">
    <citation type="submission" date="2013-01" db="EMBL/GenBank/DDBJ databases">
        <authorList>
            <person name="Harkins D.M."/>
            <person name="Durkin A.S."/>
            <person name="Brinkac L.M."/>
            <person name="Haft D.H."/>
            <person name="Selengut J.D."/>
            <person name="Sanka R."/>
            <person name="DePew J."/>
            <person name="Purushe J."/>
            <person name="Hospenthal D.R."/>
            <person name="Murray C.K."/>
            <person name="Pimentel G."/>
            <person name="Wasfy M."/>
            <person name="Parker T."/>
            <person name="Miller R.S."/>
            <person name="Vinetz J.M."/>
            <person name="Sutton G.G."/>
            <person name="Nierman W.C."/>
            <person name="Fouts D.E."/>
        </authorList>
    </citation>
    <scope>NUCLEOTIDE SEQUENCE [LARGE SCALE GENOMIC DNA]</scope>
    <source>
        <strain evidence="4 5">2006001854</strain>
    </source>
</reference>
<dbReference type="AlphaFoldDB" id="M6GXC7"/>
<dbReference type="Proteomes" id="UP000012128">
    <property type="component" value="Unassembled WGS sequence"/>
</dbReference>
<protein>
    <submittedName>
        <fullName evidence="4">Ankyrin repeat protein</fullName>
    </submittedName>
</protein>
<name>M6GXC7_LEPIR</name>
<dbReference type="PANTHER" id="PTHR24171">
    <property type="entry name" value="ANKYRIN REPEAT DOMAIN-CONTAINING PROTEIN 39-RELATED"/>
    <property type="match status" value="1"/>
</dbReference>
<dbReference type="SUPFAM" id="SSF48403">
    <property type="entry name" value="Ankyrin repeat"/>
    <property type="match status" value="1"/>
</dbReference>
<sequence>MDQSTEIQGKNISDKTIPKFSKTWIEYQKSMQLENPCFDSARRGDINALKQQIVSLKHLDEKNRKGHTLLMLAAYNGWEEASQFLISQGADVNSTDQEGNSILMGAAFKGHVRIVEILLNAGADKNYKNSKGQDAFQFSNMFGRTEVSNLLSGSKSSRLKRFLTFFKSWILYIVQFTKGENNE</sequence>
<evidence type="ECO:0000256" key="1">
    <source>
        <dbReference type="ARBA" id="ARBA00022737"/>
    </source>
</evidence>
<feature type="repeat" description="ANK" evidence="3">
    <location>
        <begin position="98"/>
        <end position="130"/>
    </location>
</feature>
<dbReference type="Gene3D" id="1.25.40.20">
    <property type="entry name" value="Ankyrin repeat-containing domain"/>
    <property type="match status" value="1"/>
</dbReference>
<dbReference type="InterPro" id="IPR036770">
    <property type="entry name" value="Ankyrin_rpt-contain_sf"/>
</dbReference>
<comment type="caution">
    <text evidence="4">The sequence shown here is derived from an EMBL/GenBank/DDBJ whole genome shotgun (WGS) entry which is preliminary data.</text>
</comment>
<gene>
    <name evidence="4" type="ORF">LEP1GSC037_0197</name>
</gene>